<name>A0A397VYB0_9GLOM</name>
<dbReference type="PANTHER" id="PTHR47984">
    <property type="entry name" value="OS01G0323000 PROTEIN"/>
    <property type="match status" value="1"/>
</dbReference>
<dbReference type="InterPro" id="IPR011009">
    <property type="entry name" value="Kinase-like_dom_sf"/>
</dbReference>
<dbReference type="EMBL" id="QKWP01000094">
    <property type="protein sequence ID" value="RIB27560.1"/>
    <property type="molecule type" value="Genomic_DNA"/>
</dbReference>
<evidence type="ECO:0000256" key="1">
    <source>
        <dbReference type="ARBA" id="ARBA00004167"/>
    </source>
</evidence>
<evidence type="ECO:0000259" key="10">
    <source>
        <dbReference type="PROSITE" id="PS50011"/>
    </source>
</evidence>
<dbReference type="GO" id="GO:0005524">
    <property type="term" value="F:ATP binding"/>
    <property type="evidence" value="ECO:0007669"/>
    <property type="project" value="UniProtKB-KW"/>
</dbReference>
<feature type="domain" description="Protein kinase" evidence="10">
    <location>
        <begin position="1"/>
        <end position="195"/>
    </location>
</feature>
<reference evidence="11 12" key="1">
    <citation type="submission" date="2018-06" db="EMBL/GenBank/DDBJ databases">
        <title>Comparative genomics reveals the genomic features of Rhizophagus irregularis, R. cerebriforme, R. diaphanum and Gigaspora rosea, and their symbiotic lifestyle signature.</title>
        <authorList>
            <person name="Morin E."/>
            <person name="San Clemente H."/>
            <person name="Chen E.C.H."/>
            <person name="De La Providencia I."/>
            <person name="Hainaut M."/>
            <person name="Kuo A."/>
            <person name="Kohler A."/>
            <person name="Murat C."/>
            <person name="Tang N."/>
            <person name="Roy S."/>
            <person name="Loubradou J."/>
            <person name="Henrissat B."/>
            <person name="Grigoriev I.V."/>
            <person name="Corradi N."/>
            <person name="Roux C."/>
            <person name="Martin F.M."/>
        </authorList>
    </citation>
    <scope>NUCLEOTIDE SEQUENCE [LARGE SCALE GENOMIC DNA]</scope>
    <source>
        <strain evidence="11 12">DAOM 194757</strain>
    </source>
</reference>
<dbReference type="SUPFAM" id="SSF56112">
    <property type="entry name" value="Protein kinase-like (PK-like)"/>
    <property type="match status" value="1"/>
</dbReference>
<dbReference type="PANTHER" id="PTHR47984:SF14">
    <property type="entry name" value="OS01G0323000 PROTEIN"/>
    <property type="match status" value="1"/>
</dbReference>
<organism evidence="11 12">
    <name type="scientific">Gigaspora rosea</name>
    <dbReference type="NCBI Taxonomy" id="44941"/>
    <lineage>
        <taxon>Eukaryota</taxon>
        <taxon>Fungi</taxon>
        <taxon>Fungi incertae sedis</taxon>
        <taxon>Mucoromycota</taxon>
        <taxon>Glomeromycotina</taxon>
        <taxon>Glomeromycetes</taxon>
        <taxon>Diversisporales</taxon>
        <taxon>Gigasporaceae</taxon>
        <taxon>Gigaspora</taxon>
    </lineage>
</organism>
<protein>
    <submittedName>
        <fullName evidence="11">Kinase-like domain-containing protein</fullName>
    </submittedName>
</protein>
<proteinExistence type="predicted"/>
<dbReference type="GO" id="GO:0016020">
    <property type="term" value="C:membrane"/>
    <property type="evidence" value="ECO:0007669"/>
    <property type="project" value="UniProtKB-SubCell"/>
</dbReference>
<comment type="subcellular location">
    <subcellularLocation>
        <location evidence="1">Membrane</location>
        <topology evidence="1">Single-pass membrane protein</topology>
    </subcellularLocation>
</comment>
<keyword evidence="9" id="KW-0472">Membrane</keyword>
<dbReference type="GO" id="GO:0004672">
    <property type="term" value="F:protein kinase activity"/>
    <property type="evidence" value="ECO:0007669"/>
    <property type="project" value="InterPro"/>
</dbReference>
<evidence type="ECO:0000256" key="3">
    <source>
        <dbReference type="ARBA" id="ARBA00022679"/>
    </source>
</evidence>
<dbReference type="Proteomes" id="UP000266673">
    <property type="component" value="Unassembled WGS sequence"/>
</dbReference>
<gene>
    <name evidence="11" type="ORF">C2G38_2240044</name>
</gene>
<evidence type="ECO:0000313" key="12">
    <source>
        <dbReference type="Proteomes" id="UP000266673"/>
    </source>
</evidence>
<dbReference type="Pfam" id="PF00069">
    <property type="entry name" value="Pkinase"/>
    <property type="match status" value="1"/>
</dbReference>
<evidence type="ECO:0000256" key="4">
    <source>
        <dbReference type="ARBA" id="ARBA00022692"/>
    </source>
</evidence>
<keyword evidence="8" id="KW-1133">Transmembrane helix</keyword>
<sequence length="195" mass="22530">MDLLLVGVLRNKNTTENDYNVVLKCLNNSEKMDPDCLNELKNFFNCKTSAYITSIIHRITQDPKTKKLNNEKLKLLSTINRRIHTYLNFIHRDLHSGNILIDKIGKPTIADLGLSRPMEASSDKNAIYGVIPYVAPEALKRGKFNEYSDIYSFGMIIWEVISGCRPFSDRKHEEYLIPDILDGLRPKFHLTFRKI</sequence>
<keyword evidence="6 11" id="KW-0418">Kinase</keyword>
<dbReference type="InterPro" id="IPR052232">
    <property type="entry name" value="RLK_Ser/Thr-Kinase"/>
</dbReference>
<dbReference type="OrthoDB" id="10261027at2759"/>
<evidence type="ECO:0000256" key="5">
    <source>
        <dbReference type="ARBA" id="ARBA00022741"/>
    </source>
</evidence>
<dbReference type="InterPro" id="IPR000719">
    <property type="entry name" value="Prot_kinase_dom"/>
</dbReference>
<keyword evidence="5" id="KW-0547">Nucleotide-binding</keyword>
<keyword evidence="2" id="KW-0597">Phosphoprotein</keyword>
<keyword evidence="7" id="KW-0067">ATP-binding</keyword>
<evidence type="ECO:0000256" key="9">
    <source>
        <dbReference type="ARBA" id="ARBA00023136"/>
    </source>
</evidence>
<keyword evidence="12" id="KW-1185">Reference proteome</keyword>
<evidence type="ECO:0000256" key="6">
    <source>
        <dbReference type="ARBA" id="ARBA00022777"/>
    </source>
</evidence>
<accession>A0A397VYB0</accession>
<evidence type="ECO:0000313" key="11">
    <source>
        <dbReference type="EMBL" id="RIB27560.1"/>
    </source>
</evidence>
<keyword evidence="4" id="KW-0812">Transmembrane</keyword>
<evidence type="ECO:0000256" key="7">
    <source>
        <dbReference type="ARBA" id="ARBA00022840"/>
    </source>
</evidence>
<evidence type="ECO:0000256" key="2">
    <source>
        <dbReference type="ARBA" id="ARBA00022553"/>
    </source>
</evidence>
<dbReference type="PROSITE" id="PS50011">
    <property type="entry name" value="PROTEIN_KINASE_DOM"/>
    <property type="match status" value="1"/>
</dbReference>
<evidence type="ECO:0000256" key="8">
    <source>
        <dbReference type="ARBA" id="ARBA00022989"/>
    </source>
</evidence>
<comment type="caution">
    <text evidence="11">The sequence shown here is derived from an EMBL/GenBank/DDBJ whole genome shotgun (WGS) entry which is preliminary data.</text>
</comment>
<keyword evidence="3" id="KW-0808">Transferase</keyword>
<dbReference type="AlphaFoldDB" id="A0A397VYB0"/>
<dbReference type="Gene3D" id="1.10.510.10">
    <property type="entry name" value="Transferase(Phosphotransferase) domain 1"/>
    <property type="match status" value="1"/>
</dbReference>